<protein>
    <recommendedName>
        <fullName evidence="3">DDE Tnp4 domain-containing protein</fullName>
    </recommendedName>
</protein>
<accession>A0A8B6G8P2</accession>
<dbReference type="PANTHER" id="PTHR34615">
    <property type="entry name" value="PX DOMAIN-CONTAINING PROTEIN"/>
    <property type="match status" value="1"/>
</dbReference>
<keyword evidence="2" id="KW-0479">Metal-binding</keyword>
<name>A0A8B6G8P2_MYTGA</name>
<gene>
    <name evidence="4" type="ORF">MGAL_10B024545</name>
</gene>
<organism evidence="4 5">
    <name type="scientific">Mytilus galloprovincialis</name>
    <name type="common">Mediterranean mussel</name>
    <dbReference type="NCBI Taxonomy" id="29158"/>
    <lineage>
        <taxon>Eukaryota</taxon>
        <taxon>Metazoa</taxon>
        <taxon>Spiralia</taxon>
        <taxon>Lophotrochozoa</taxon>
        <taxon>Mollusca</taxon>
        <taxon>Bivalvia</taxon>
        <taxon>Autobranchia</taxon>
        <taxon>Pteriomorphia</taxon>
        <taxon>Mytilida</taxon>
        <taxon>Mytiloidea</taxon>
        <taxon>Mytilidae</taxon>
        <taxon>Mytilinae</taxon>
        <taxon>Mytilus</taxon>
    </lineage>
</organism>
<sequence length="370" mass="42440">MAENLKVLAALEDSDELLLLSLCKEEKGNFPGIEVEKLTNEQCRSFFRFDKDDIEILCRALRIPEKVVCFNRTTARGIDGLCMVLRRLAFPCRLEDLEYIFGRSKTELSLVINEVLDYIHDNHCHLLSDFNMSWLSQESLERFADAVFDRDGPLDSCWDFIDDTVRPICRPQENQRLVFNGHKRSHALKFQSIVTHNGIISNLFGPLEGRRHDAGMLRESDILTQMRVHTPEGRIFCIYGDPAYPVTDGYIIAPFRGGVISRNLMIFNKRLSAVRICVEWAFGKVLSLFAFLGYKKKLKLYLQPVGKYYKVYVMKESGEVECLHLIFQCEDIRGDPDKLESPTAGMICRFVFPRLEALQGVARTNPGNLP</sequence>
<dbReference type="InterPro" id="IPR027806">
    <property type="entry name" value="HARBI1_dom"/>
</dbReference>
<evidence type="ECO:0000313" key="4">
    <source>
        <dbReference type="EMBL" id="VDI60419.1"/>
    </source>
</evidence>
<evidence type="ECO:0000256" key="1">
    <source>
        <dbReference type="ARBA" id="ARBA00001968"/>
    </source>
</evidence>
<evidence type="ECO:0000259" key="3">
    <source>
        <dbReference type="Pfam" id="PF13359"/>
    </source>
</evidence>
<evidence type="ECO:0000256" key="2">
    <source>
        <dbReference type="ARBA" id="ARBA00022723"/>
    </source>
</evidence>
<dbReference type="PANTHER" id="PTHR34615:SF1">
    <property type="entry name" value="PX DOMAIN-CONTAINING PROTEIN"/>
    <property type="match status" value="1"/>
</dbReference>
<dbReference type="EMBL" id="UYJE01008034">
    <property type="protein sequence ID" value="VDI60419.1"/>
    <property type="molecule type" value="Genomic_DNA"/>
</dbReference>
<proteinExistence type="predicted"/>
<dbReference type="AlphaFoldDB" id="A0A8B6G8P2"/>
<dbReference type="Pfam" id="PF13359">
    <property type="entry name" value="DDE_Tnp_4"/>
    <property type="match status" value="1"/>
</dbReference>
<evidence type="ECO:0000313" key="5">
    <source>
        <dbReference type="Proteomes" id="UP000596742"/>
    </source>
</evidence>
<keyword evidence="5" id="KW-1185">Reference proteome</keyword>
<reference evidence="4" key="1">
    <citation type="submission" date="2018-11" db="EMBL/GenBank/DDBJ databases">
        <authorList>
            <person name="Alioto T."/>
            <person name="Alioto T."/>
        </authorList>
    </citation>
    <scope>NUCLEOTIDE SEQUENCE</scope>
</reference>
<dbReference type="GO" id="GO:0046872">
    <property type="term" value="F:metal ion binding"/>
    <property type="evidence" value="ECO:0007669"/>
    <property type="project" value="UniProtKB-KW"/>
</dbReference>
<feature type="domain" description="DDE Tnp4" evidence="3">
    <location>
        <begin position="162"/>
        <end position="310"/>
    </location>
</feature>
<comment type="cofactor">
    <cofactor evidence="1">
        <name>a divalent metal cation</name>
        <dbReference type="ChEBI" id="CHEBI:60240"/>
    </cofactor>
</comment>
<comment type="caution">
    <text evidence="4">The sequence shown here is derived from an EMBL/GenBank/DDBJ whole genome shotgun (WGS) entry which is preliminary data.</text>
</comment>
<dbReference type="OrthoDB" id="2283549at2759"/>
<dbReference type="Proteomes" id="UP000596742">
    <property type="component" value="Unassembled WGS sequence"/>
</dbReference>